<evidence type="ECO:0000313" key="2">
    <source>
        <dbReference type="Proteomes" id="UP000838748"/>
    </source>
</evidence>
<dbReference type="RefSeq" id="WP_237359940.1">
    <property type="nucleotide sequence ID" value="NZ_CAKLDM010000001.1"/>
</dbReference>
<dbReference type="EMBL" id="CAKLDM010000001">
    <property type="protein sequence ID" value="CAH0536585.1"/>
    <property type="molecule type" value="Genomic_DNA"/>
</dbReference>
<gene>
    <name evidence="1" type="ORF">VMF7928_00538</name>
</gene>
<dbReference type="InterPro" id="IPR010706">
    <property type="entry name" value="Fatty_acid_cis-trans_isomerase"/>
</dbReference>
<evidence type="ECO:0000313" key="1">
    <source>
        <dbReference type="EMBL" id="CAH0536585.1"/>
    </source>
</evidence>
<dbReference type="Pfam" id="PF06934">
    <property type="entry name" value="CTI"/>
    <property type="match status" value="1"/>
</dbReference>
<proteinExistence type="predicted"/>
<keyword evidence="2" id="KW-1185">Reference proteome</keyword>
<accession>A0ABM8ZZM3</accession>
<reference evidence="1" key="1">
    <citation type="submission" date="2021-11" db="EMBL/GenBank/DDBJ databases">
        <authorList>
            <person name="Rodrigo-Torres L."/>
            <person name="Arahal R. D."/>
            <person name="Lucena T."/>
        </authorList>
    </citation>
    <scope>NUCLEOTIDE SEQUENCE</scope>
    <source>
        <strain evidence="1">CECT 7928</strain>
    </source>
</reference>
<sequence>MNVRTLILTIGFTIIAGCATYASYNYDELYGKQEVRDRIAQRGTTQADFYIQEVKPIIDKRCVVCHACYDAPCQLKLSSEAGTDRGATTQLVYDGTRLVATNPTRLFEDAQTTQQWREKGFNPVLNERAQTPEANWQAGLMARLLDQKEKHPLPQVDQLNGFDFSIYREQVCPTIEEYDYYEKRFPEWGMPFGMPNLDKKQYKTLKLWLKDGAIMAAPPPLTDSEQQYVDKYEAFLNKSDLKSQLMARYIFEHLFLSHLYFPEIGAERPRFFNLVRSKTPPGEPVVRIPTRRPYGDPGVKRVYYRIIPDPETIVDKTHMPFALHEERLNKWKDWFINASYTVTQLPSYEPDVAANPMTAFTELPVNSRYRFMIDNAQNTILAFIKGPVCRGQLALNVINDRFFVFFFDPEKVDIPEVNDFYREQAKNLKLPSELQSNALPIVNWVQFSRQQARFLEAKSVFLNKMFKDGTHLDLDLIWDGDGHNPNAALTIFRHVDSASVVRGMIGNPTKTAWVLDYELIERIHYLLVAGFDVYGNFGHQLITRMFMDFLRMEGESNFIQFLPQDMRHKEMSSWYKNQSPQLSTFLQRNVKPFNQPTEIKYKTDTPKKELYGMLRKKLSPILTTRYNIVNTGLDKKSEHQLRKINKIVGKGLIYVPQIIMIMISGDSGEESVFTMLHNNAHLNVSSLFDEARNRDPKHDSLTLVKGTLGSYPAAYLYVKEKDIPELVERLQTIRSNDDYVKLLDKFAIRRTSPDFWSFSDKVHHWYRQSQPIEFGLLDYNRFENR</sequence>
<dbReference type="PROSITE" id="PS51257">
    <property type="entry name" value="PROKAR_LIPOPROTEIN"/>
    <property type="match status" value="1"/>
</dbReference>
<protein>
    <recommendedName>
        <fullName evidence="3">Fatty acid cis/trans isomerase</fullName>
    </recommendedName>
</protein>
<dbReference type="Proteomes" id="UP000838748">
    <property type="component" value="Unassembled WGS sequence"/>
</dbReference>
<evidence type="ECO:0008006" key="3">
    <source>
        <dbReference type="Google" id="ProtNLM"/>
    </source>
</evidence>
<name>A0ABM8ZZM3_9VIBR</name>
<comment type="caution">
    <text evidence="1">The sequence shown here is derived from an EMBL/GenBank/DDBJ whole genome shotgun (WGS) entry which is preliminary data.</text>
</comment>
<organism evidence="1 2">
    <name type="scientific">Vibrio marisflavi CECT 7928</name>
    <dbReference type="NCBI Taxonomy" id="634439"/>
    <lineage>
        <taxon>Bacteria</taxon>
        <taxon>Pseudomonadati</taxon>
        <taxon>Pseudomonadota</taxon>
        <taxon>Gammaproteobacteria</taxon>
        <taxon>Vibrionales</taxon>
        <taxon>Vibrionaceae</taxon>
        <taxon>Vibrio</taxon>
    </lineage>
</organism>